<reference evidence="1 2" key="1">
    <citation type="journal article" date="2013" name="Genome Announc.">
        <title>Draft Genome Sequence of Indibacter alkaliphilus Strain LW1T, Isolated from Lonar Lake, a Haloalkaline Lake in the Buldana District of Maharashtra, India.</title>
        <authorList>
            <person name="Singh A."/>
            <person name="Kumar Jangir P."/>
            <person name="Sharma R."/>
            <person name="Singh A."/>
            <person name="Kumar Pinnaka A."/>
            <person name="Shivaji S."/>
        </authorList>
    </citation>
    <scope>NUCLEOTIDE SEQUENCE [LARGE SCALE GENOMIC DNA]</scope>
    <source>
        <strain evidence="2">CCUG 57479 / KCTC 22604 / LW1</strain>
    </source>
</reference>
<comment type="caution">
    <text evidence="1">The sequence shown here is derived from an EMBL/GenBank/DDBJ whole genome shotgun (WGS) entry which is preliminary data.</text>
</comment>
<proteinExistence type="predicted"/>
<protein>
    <submittedName>
        <fullName evidence="1">Uncharacterized protein</fullName>
    </submittedName>
</protein>
<sequence length="44" mass="5134">MSSIFFSVQEKKEVKAKMNVIVSMGKRKFIGIEYGLNGKYRDIY</sequence>
<name>S2E1A3_INDAL</name>
<evidence type="ECO:0000313" key="2">
    <source>
        <dbReference type="Proteomes" id="UP000006073"/>
    </source>
</evidence>
<keyword evidence="2" id="KW-1185">Reference proteome</keyword>
<organism evidence="1 2">
    <name type="scientific">Indibacter alkaliphilus (strain CCUG 57479 / KCTC 22604 / LW1)</name>
    <dbReference type="NCBI Taxonomy" id="1189612"/>
    <lineage>
        <taxon>Bacteria</taxon>
        <taxon>Pseudomonadati</taxon>
        <taxon>Bacteroidota</taxon>
        <taxon>Cytophagia</taxon>
        <taxon>Cytophagales</taxon>
        <taxon>Cyclobacteriaceae</taxon>
    </lineage>
</organism>
<evidence type="ECO:0000313" key="1">
    <source>
        <dbReference type="EMBL" id="EOZ95868.1"/>
    </source>
</evidence>
<dbReference type="STRING" id="1189612.A33Q_3230"/>
<accession>S2E1A3</accession>
<gene>
    <name evidence="1" type="ORF">A33Q_3230</name>
</gene>
<dbReference type="EMBL" id="ALWO02000037">
    <property type="protein sequence ID" value="EOZ95868.1"/>
    <property type="molecule type" value="Genomic_DNA"/>
</dbReference>
<dbReference type="Proteomes" id="UP000006073">
    <property type="component" value="Unassembled WGS sequence"/>
</dbReference>
<dbReference type="AlphaFoldDB" id="S2E1A3"/>